<protein>
    <submittedName>
        <fullName evidence="8">Methyl-accepting chemotaxis sensory transducer</fullName>
    </submittedName>
</protein>
<evidence type="ECO:0000313" key="9">
    <source>
        <dbReference type="Proteomes" id="UP000002710"/>
    </source>
</evidence>
<evidence type="ECO:0000313" key="8">
    <source>
        <dbReference type="EMBL" id="ABB37170.2"/>
    </source>
</evidence>
<evidence type="ECO:0000256" key="5">
    <source>
        <dbReference type="SAM" id="Phobius"/>
    </source>
</evidence>
<evidence type="ECO:0000256" key="1">
    <source>
        <dbReference type="ARBA" id="ARBA00023224"/>
    </source>
</evidence>
<dbReference type="InterPro" id="IPR004090">
    <property type="entry name" value="Chemotax_Me-accpt_rcpt"/>
</dbReference>
<accession>Q316H6</accession>
<evidence type="ECO:0000259" key="7">
    <source>
        <dbReference type="PROSITE" id="PS50885"/>
    </source>
</evidence>
<keyword evidence="5" id="KW-0472">Membrane</keyword>
<proteinExistence type="inferred from homology"/>
<dbReference type="Pfam" id="PF00015">
    <property type="entry name" value="MCPsignal"/>
    <property type="match status" value="1"/>
</dbReference>
<dbReference type="InterPro" id="IPR003660">
    <property type="entry name" value="HAMP_dom"/>
</dbReference>
<feature type="domain" description="Methyl-accepting transducer" evidence="6">
    <location>
        <begin position="311"/>
        <end position="547"/>
    </location>
</feature>
<dbReference type="Pfam" id="PF00672">
    <property type="entry name" value="HAMP"/>
    <property type="match status" value="1"/>
</dbReference>
<feature type="transmembrane region" description="Helical" evidence="5">
    <location>
        <begin position="12"/>
        <end position="34"/>
    </location>
</feature>
<dbReference type="PROSITE" id="PS50111">
    <property type="entry name" value="CHEMOTAXIS_TRANSDUC_2"/>
    <property type="match status" value="1"/>
</dbReference>
<evidence type="ECO:0000256" key="3">
    <source>
        <dbReference type="PROSITE-ProRule" id="PRU00284"/>
    </source>
</evidence>
<dbReference type="STRING" id="207559.Dde_0369"/>
<evidence type="ECO:0000256" key="4">
    <source>
        <dbReference type="SAM" id="MobiDB-lite"/>
    </source>
</evidence>
<dbReference type="eggNOG" id="COG0840">
    <property type="taxonomic scope" value="Bacteria"/>
</dbReference>
<keyword evidence="5" id="KW-0812">Transmembrane</keyword>
<dbReference type="PANTHER" id="PTHR32089">
    <property type="entry name" value="METHYL-ACCEPTING CHEMOTAXIS PROTEIN MCPB"/>
    <property type="match status" value="1"/>
</dbReference>
<feature type="region of interest" description="Disordered" evidence="4">
    <location>
        <begin position="264"/>
        <end position="283"/>
    </location>
</feature>
<dbReference type="KEGG" id="dde:Dde_0369"/>
<dbReference type="SMART" id="SM00283">
    <property type="entry name" value="MA"/>
    <property type="match status" value="1"/>
</dbReference>
<dbReference type="Proteomes" id="UP000002710">
    <property type="component" value="Chromosome"/>
</dbReference>
<dbReference type="InterPro" id="IPR004089">
    <property type="entry name" value="MCPsignal_dom"/>
</dbReference>
<dbReference type="PANTHER" id="PTHR32089:SF112">
    <property type="entry name" value="LYSOZYME-LIKE PROTEIN-RELATED"/>
    <property type="match status" value="1"/>
</dbReference>
<dbReference type="HOGENOM" id="CLU_000445_107_27_7"/>
<dbReference type="PROSITE" id="PS50885">
    <property type="entry name" value="HAMP"/>
    <property type="match status" value="1"/>
</dbReference>
<dbReference type="SUPFAM" id="SSF58104">
    <property type="entry name" value="Methyl-accepting chemotaxis protein (MCP) signaling domain"/>
    <property type="match status" value="1"/>
</dbReference>
<organism evidence="8 9">
    <name type="scientific">Oleidesulfovibrio alaskensis (strain ATCC BAA-1058 / DSM 17464 / G20)</name>
    <name type="common">Desulfovibrio alaskensis</name>
    <dbReference type="NCBI Taxonomy" id="207559"/>
    <lineage>
        <taxon>Bacteria</taxon>
        <taxon>Pseudomonadati</taxon>
        <taxon>Thermodesulfobacteriota</taxon>
        <taxon>Desulfovibrionia</taxon>
        <taxon>Desulfovibrionales</taxon>
        <taxon>Desulfovibrionaceae</taxon>
        <taxon>Oleidesulfovibrio</taxon>
    </lineage>
</organism>
<gene>
    <name evidence="8" type="ordered locus">Dde_0369</name>
</gene>
<dbReference type="GO" id="GO:0007165">
    <property type="term" value="P:signal transduction"/>
    <property type="evidence" value="ECO:0007669"/>
    <property type="project" value="UniProtKB-KW"/>
</dbReference>
<evidence type="ECO:0000259" key="6">
    <source>
        <dbReference type="PROSITE" id="PS50111"/>
    </source>
</evidence>
<dbReference type="PRINTS" id="PR00260">
    <property type="entry name" value="CHEMTRNSDUCR"/>
</dbReference>
<dbReference type="EMBL" id="CP000112">
    <property type="protein sequence ID" value="ABB37170.2"/>
    <property type="molecule type" value="Genomic_DNA"/>
</dbReference>
<feature type="transmembrane region" description="Helical" evidence="5">
    <location>
        <begin position="186"/>
        <end position="210"/>
    </location>
</feature>
<reference evidence="8 9" key="1">
    <citation type="journal article" date="2011" name="J. Bacteriol.">
        <title>Complete genome sequence and updated annotation of Desulfovibrio alaskensis G20.</title>
        <authorList>
            <person name="Hauser L.J."/>
            <person name="Land M.L."/>
            <person name="Brown S.D."/>
            <person name="Larimer F."/>
            <person name="Keller K.L."/>
            <person name="Rapp-Giles B.J."/>
            <person name="Price M.N."/>
            <person name="Lin M."/>
            <person name="Bruce D.C."/>
            <person name="Detter J.C."/>
            <person name="Tapia R."/>
            <person name="Han C.S."/>
            <person name="Goodwin L.A."/>
            <person name="Cheng J.F."/>
            <person name="Pitluck S."/>
            <person name="Copeland A."/>
            <person name="Lucas S."/>
            <person name="Nolan M."/>
            <person name="Lapidus A.L."/>
            <person name="Palumbo A.V."/>
            <person name="Wall J.D."/>
        </authorList>
    </citation>
    <scope>NUCLEOTIDE SEQUENCE [LARGE SCALE GENOMIC DNA]</scope>
    <source>
        <strain evidence="9">ATCC BAA 1058 / DSM 17464 / G20</strain>
    </source>
</reference>
<sequence length="587" mass="62496">MNCFKTIKGKITGIIVICIVSMLCILGLSVGTLAKLHGSFVSMKENTLDGKVATTAINRDINYVSRLTRNIMLGSDADKDIDKLQKRIEAIEKNFVILEGGAVGAEERQLVAKAKRAALAFVQDGLRFATKMQSIPEGMRHLQYAEYGQSATPLAQQSRKYFGELTTIKDKAYDNEVYRFKDTIAFLKWCIIGVSAGIIVLIVTLCLLLMRSIIRPLGELTAYTGAVAAGDYSCSIDSTRFSGELGETAVSVHTMVDSLRRSMTEAEEHSAQADEKAEQARKATLEAEEERTRITSLLNMMHDLTSQVAAIVDELNVEAAGLESDSNEIAAGAQAQHARSQETATAMEEMTATIAEVARNASLAARNVTQSKADAESGFAVVQQVITATNDVHVQTTRMQETLGELSHRVEGIGDIMGVITDIADQTNLLALNAAIEAARAGDAGRGFAVVADEVRKLAEKTMQATREVGEAIKGIQAGAGANVESMNKVSEAVAHNNALTNEAGAALEAITALVGESAVQVTSIATAAEQQSAACEEVNEATAAVNRICAQTSEGISRSVQRIRNIAALTAELHGLTDKISDGSAA</sequence>
<dbReference type="Gene3D" id="6.10.340.10">
    <property type="match status" value="1"/>
</dbReference>
<dbReference type="SMART" id="SM00304">
    <property type="entry name" value="HAMP"/>
    <property type="match status" value="1"/>
</dbReference>
<dbReference type="GO" id="GO:0004888">
    <property type="term" value="F:transmembrane signaling receptor activity"/>
    <property type="evidence" value="ECO:0007669"/>
    <property type="project" value="InterPro"/>
</dbReference>
<evidence type="ECO:0000256" key="2">
    <source>
        <dbReference type="ARBA" id="ARBA00029447"/>
    </source>
</evidence>
<dbReference type="AlphaFoldDB" id="Q316H6"/>
<name>Q316H6_OLEA2</name>
<keyword evidence="1 3" id="KW-0807">Transducer</keyword>
<dbReference type="CDD" id="cd11386">
    <property type="entry name" value="MCP_signal"/>
    <property type="match status" value="1"/>
</dbReference>
<dbReference type="RefSeq" id="WP_011366507.1">
    <property type="nucleotide sequence ID" value="NC_007519.1"/>
</dbReference>
<dbReference type="Gene3D" id="1.10.287.950">
    <property type="entry name" value="Methyl-accepting chemotaxis protein"/>
    <property type="match status" value="1"/>
</dbReference>
<keyword evidence="9" id="KW-1185">Reference proteome</keyword>
<comment type="similarity">
    <text evidence="2">Belongs to the methyl-accepting chemotaxis (MCP) protein family.</text>
</comment>
<keyword evidence="5" id="KW-1133">Transmembrane helix</keyword>
<dbReference type="GO" id="GO:0006935">
    <property type="term" value="P:chemotaxis"/>
    <property type="evidence" value="ECO:0007669"/>
    <property type="project" value="InterPro"/>
</dbReference>
<dbReference type="CDD" id="cd06225">
    <property type="entry name" value="HAMP"/>
    <property type="match status" value="1"/>
</dbReference>
<dbReference type="GO" id="GO:0016020">
    <property type="term" value="C:membrane"/>
    <property type="evidence" value="ECO:0007669"/>
    <property type="project" value="InterPro"/>
</dbReference>
<feature type="domain" description="HAMP" evidence="7">
    <location>
        <begin position="211"/>
        <end position="264"/>
    </location>
</feature>